<dbReference type="AlphaFoldDB" id="A0A6C0HEG2"/>
<evidence type="ECO:0000313" key="1">
    <source>
        <dbReference type="EMBL" id="QHT78535.1"/>
    </source>
</evidence>
<sequence length="50" mass="5766">MQQEHIIIIGLLLVILCMSMKTCKCQKEGFDMYGRHDSALYRDTVSPSNF</sequence>
<protein>
    <submittedName>
        <fullName evidence="1">Uncharacterized protein</fullName>
    </submittedName>
</protein>
<accession>A0A6C0HEG2</accession>
<organism evidence="1">
    <name type="scientific">viral metagenome</name>
    <dbReference type="NCBI Taxonomy" id="1070528"/>
    <lineage>
        <taxon>unclassified sequences</taxon>
        <taxon>metagenomes</taxon>
        <taxon>organismal metagenomes</taxon>
    </lineage>
</organism>
<dbReference type="EMBL" id="MN739934">
    <property type="protein sequence ID" value="QHT78535.1"/>
    <property type="molecule type" value="Genomic_DNA"/>
</dbReference>
<reference evidence="1" key="1">
    <citation type="journal article" date="2020" name="Nature">
        <title>Giant virus diversity and host interactions through global metagenomics.</title>
        <authorList>
            <person name="Schulz F."/>
            <person name="Roux S."/>
            <person name="Paez-Espino D."/>
            <person name="Jungbluth S."/>
            <person name="Walsh D.A."/>
            <person name="Denef V.J."/>
            <person name="McMahon K.D."/>
            <person name="Konstantinidis K.T."/>
            <person name="Eloe-Fadrosh E.A."/>
            <person name="Kyrpides N.C."/>
            <person name="Woyke T."/>
        </authorList>
    </citation>
    <scope>NUCLEOTIDE SEQUENCE</scope>
    <source>
        <strain evidence="1">GVMAG-M-3300023179-92</strain>
    </source>
</reference>
<name>A0A6C0HEG2_9ZZZZ</name>
<proteinExistence type="predicted"/>